<feature type="compositionally biased region" description="Low complexity" evidence="1">
    <location>
        <begin position="1"/>
        <end position="19"/>
    </location>
</feature>
<dbReference type="AlphaFoldDB" id="A0A401U391"/>
<feature type="region of interest" description="Disordered" evidence="1">
    <location>
        <begin position="1"/>
        <end position="115"/>
    </location>
</feature>
<dbReference type="EMBL" id="BEZZ01268640">
    <property type="protein sequence ID" value="GCC49362.1"/>
    <property type="molecule type" value="Genomic_DNA"/>
</dbReference>
<keyword evidence="3" id="KW-1185">Reference proteome</keyword>
<gene>
    <name evidence="2" type="ORF">chiPu_0033663</name>
</gene>
<proteinExistence type="predicted"/>
<sequence>AVPGRDLLGGARGRGALRQQAHRKHVGALDRVRRRQRRGRNHAAQRCQHEGLLRQLRRRAQSPLRLKRRLSRKPPNKDNNNGPPALSRSRPGRPRVSRHAQAQHQPAQAAGELTGHGTRLQWNRRLHPLQEQARPAIARACDPAGRLAGEVGI</sequence>
<protein>
    <submittedName>
        <fullName evidence="2">Uncharacterized protein</fullName>
    </submittedName>
</protein>
<feature type="compositionally biased region" description="Basic residues" evidence="1">
    <location>
        <begin position="20"/>
        <end position="43"/>
    </location>
</feature>
<evidence type="ECO:0000256" key="1">
    <source>
        <dbReference type="SAM" id="MobiDB-lite"/>
    </source>
</evidence>
<dbReference type="Proteomes" id="UP000287033">
    <property type="component" value="Unassembled WGS sequence"/>
</dbReference>
<name>A0A401U391_CHIPU</name>
<comment type="caution">
    <text evidence="2">The sequence shown here is derived from an EMBL/GenBank/DDBJ whole genome shotgun (WGS) entry which is preliminary data.</text>
</comment>
<feature type="compositionally biased region" description="Low complexity" evidence="1">
    <location>
        <begin position="77"/>
        <end position="89"/>
    </location>
</feature>
<accession>A0A401U391</accession>
<feature type="compositionally biased region" description="Basic residues" evidence="1">
    <location>
        <begin position="55"/>
        <end position="74"/>
    </location>
</feature>
<organism evidence="2 3">
    <name type="scientific">Chiloscyllium punctatum</name>
    <name type="common">Brownbanded bambooshark</name>
    <name type="synonym">Hemiscyllium punctatum</name>
    <dbReference type="NCBI Taxonomy" id="137246"/>
    <lineage>
        <taxon>Eukaryota</taxon>
        <taxon>Metazoa</taxon>
        <taxon>Chordata</taxon>
        <taxon>Craniata</taxon>
        <taxon>Vertebrata</taxon>
        <taxon>Chondrichthyes</taxon>
        <taxon>Elasmobranchii</taxon>
        <taxon>Galeomorphii</taxon>
        <taxon>Galeoidea</taxon>
        <taxon>Orectolobiformes</taxon>
        <taxon>Hemiscylliidae</taxon>
        <taxon>Chiloscyllium</taxon>
    </lineage>
</organism>
<evidence type="ECO:0000313" key="3">
    <source>
        <dbReference type="Proteomes" id="UP000287033"/>
    </source>
</evidence>
<feature type="non-terminal residue" evidence="2">
    <location>
        <position position="1"/>
    </location>
</feature>
<evidence type="ECO:0000313" key="2">
    <source>
        <dbReference type="EMBL" id="GCC49362.1"/>
    </source>
</evidence>
<reference evidence="2 3" key="1">
    <citation type="journal article" date="2018" name="Nat. Ecol. Evol.">
        <title>Shark genomes provide insights into elasmobranch evolution and the origin of vertebrates.</title>
        <authorList>
            <person name="Hara Y"/>
            <person name="Yamaguchi K"/>
            <person name="Onimaru K"/>
            <person name="Kadota M"/>
            <person name="Koyanagi M"/>
            <person name="Keeley SD"/>
            <person name="Tatsumi K"/>
            <person name="Tanaka K"/>
            <person name="Motone F"/>
            <person name="Kageyama Y"/>
            <person name="Nozu R"/>
            <person name="Adachi N"/>
            <person name="Nishimura O"/>
            <person name="Nakagawa R"/>
            <person name="Tanegashima C"/>
            <person name="Kiyatake I"/>
            <person name="Matsumoto R"/>
            <person name="Murakumo K"/>
            <person name="Nishida K"/>
            <person name="Terakita A"/>
            <person name="Kuratani S"/>
            <person name="Sato K"/>
            <person name="Hyodo S Kuraku.S."/>
        </authorList>
    </citation>
    <scope>NUCLEOTIDE SEQUENCE [LARGE SCALE GENOMIC DNA]</scope>
</reference>
<feature type="compositionally biased region" description="Low complexity" evidence="1">
    <location>
        <begin position="99"/>
        <end position="110"/>
    </location>
</feature>